<dbReference type="AlphaFoldDB" id="A1JLT0"/>
<feature type="domain" description="DUF4055" evidence="1">
    <location>
        <begin position="248"/>
        <end position="385"/>
    </location>
</feature>
<sequence length="390" mass="44268">MADISTPNLDYNNMLEAWEINDALMGGTLYMRTQQQYMPRWPNEADDGYRNRLAVATLLPVYRETISNNIGRVFAEPTRLSEDTPDPIVEYCKNIDLEGNRLDVWAQEYFSHALQYGLAHALVDYPKAPKVKTVAEKKALNLRPYVTLINPRQVIGWKSEISGGKRVLTELRIKEIVIKDNHDYSQEKIAQIRRYTIGKVEIYRRAAPRGGEKLGKRVKVDGWKTSRDDIPLVTLYTHQIGFMRGTPPLIDLAMLNIKHWQSQSEQDNILHVARVPLLSVFGLEDKEELTVGASVATRFDDRTKQGLEYTEHSGASIEAGRQSIEDLEAQMRMAGARLLQVNNTATKGIDQVGEERLQEQSPLYTMANALEDALDNILQIMAEWIGVTVN</sequence>
<name>A1JLT0_YERE8</name>
<dbReference type="eggNOG" id="ENOG502Z8D8">
    <property type="taxonomic scope" value="Bacteria"/>
</dbReference>
<evidence type="ECO:0000313" key="3">
    <source>
        <dbReference type="Proteomes" id="UP000000642"/>
    </source>
</evidence>
<evidence type="ECO:0000313" key="2">
    <source>
        <dbReference type="EMBL" id="CAL11896.1"/>
    </source>
</evidence>
<dbReference type="GO" id="GO:0003677">
    <property type="term" value="F:DNA binding"/>
    <property type="evidence" value="ECO:0007669"/>
    <property type="project" value="UniProtKB-KW"/>
</dbReference>
<evidence type="ECO:0000259" key="1">
    <source>
        <dbReference type="Pfam" id="PF13264"/>
    </source>
</evidence>
<dbReference type="InterPro" id="IPR025129">
    <property type="entry name" value="DUF4055"/>
</dbReference>
<dbReference type="OrthoDB" id="6668483at2"/>
<dbReference type="EMBL" id="AM286415">
    <property type="protein sequence ID" value="CAL11896.1"/>
    <property type="molecule type" value="Genomic_DNA"/>
</dbReference>
<organism evidence="2 3">
    <name type="scientific">Yersinia enterocolitica serotype O:8 / biotype 1B (strain NCTC 13174 / 8081)</name>
    <dbReference type="NCBI Taxonomy" id="393305"/>
    <lineage>
        <taxon>Bacteria</taxon>
        <taxon>Pseudomonadati</taxon>
        <taxon>Pseudomonadota</taxon>
        <taxon>Gammaproteobacteria</taxon>
        <taxon>Enterobacterales</taxon>
        <taxon>Yersiniaceae</taxon>
        <taxon>Yersinia</taxon>
    </lineage>
</organism>
<dbReference type="HOGENOM" id="CLU_041779_0_1_6"/>
<accession>A1JLT0</accession>
<dbReference type="Pfam" id="PF13264">
    <property type="entry name" value="DUF4055"/>
    <property type="match status" value="1"/>
</dbReference>
<protein>
    <submittedName>
        <fullName evidence="2">DNA-binding protein</fullName>
    </submittedName>
</protein>
<dbReference type="Proteomes" id="UP000000642">
    <property type="component" value="Chromosome"/>
</dbReference>
<dbReference type="PATRIC" id="fig|393305.7.peg.1978"/>
<reference evidence="2 3" key="1">
    <citation type="journal article" date="2006" name="PLoS Genet.">
        <title>The complete genome sequence and comparative genome analysis of the high pathogenicity Yersinia enterocolitica strain 8081.</title>
        <authorList>
            <person name="Thomson N.R."/>
            <person name="Howard S."/>
            <person name="Wren B.W."/>
            <person name="Holden M.T.G."/>
            <person name="Crossman L."/>
            <person name="Challis G.L."/>
            <person name="Churcher C."/>
            <person name="Mungall K."/>
            <person name="Brooks K."/>
            <person name="Chillingworth T."/>
            <person name="Feltwell T."/>
            <person name="Abdellah Z."/>
            <person name="Hauser H."/>
            <person name="Jagels K."/>
            <person name="Maddison M."/>
            <person name="Moule S."/>
            <person name="Sanders M."/>
            <person name="Whitehead S."/>
            <person name="Quail M.A."/>
            <person name="Dougan G."/>
            <person name="Parkhill J."/>
            <person name="Prentice M.B."/>
        </authorList>
    </citation>
    <scope>NUCLEOTIDE SEQUENCE [LARGE SCALE GENOMIC DNA]</scope>
    <source>
        <strain evidence="3">NCTC 13174 / 8081</strain>
    </source>
</reference>
<dbReference type="KEGG" id="yen:YE1825"/>
<proteinExistence type="predicted"/>
<gene>
    <name evidence="2" type="ordered locus">YE1825</name>
</gene>
<keyword evidence="2" id="KW-0238">DNA-binding</keyword>